<evidence type="ECO:0000313" key="1">
    <source>
        <dbReference type="EMBL" id="GIN96763.1"/>
    </source>
</evidence>
<proteinExistence type="predicted"/>
<evidence type="ECO:0008006" key="3">
    <source>
        <dbReference type="Google" id="ProtNLM"/>
    </source>
</evidence>
<dbReference type="Proteomes" id="UP000680670">
    <property type="component" value="Unassembled WGS sequence"/>
</dbReference>
<organism evidence="1 2">
    <name type="scientific">Siminovitchia terrae</name>
    <name type="common">Bacillus terrae</name>
    <dbReference type="NCBI Taxonomy" id="1914933"/>
    <lineage>
        <taxon>Bacteria</taxon>
        <taxon>Bacillati</taxon>
        <taxon>Bacillota</taxon>
        <taxon>Bacilli</taxon>
        <taxon>Bacillales</taxon>
        <taxon>Bacillaceae</taxon>
        <taxon>Siminovitchia</taxon>
    </lineage>
</organism>
<comment type="caution">
    <text evidence="1">The sequence shown here is derived from an EMBL/GenBank/DDBJ whole genome shotgun (WGS) entry which is preliminary data.</text>
</comment>
<name>A0ABQ4KXJ2_SIMTE</name>
<protein>
    <recommendedName>
        <fullName evidence="3">Maturase K</fullName>
    </recommendedName>
</protein>
<evidence type="ECO:0000313" key="2">
    <source>
        <dbReference type="Proteomes" id="UP000680670"/>
    </source>
</evidence>
<reference evidence="1 2" key="1">
    <citation type="submission" date="2021-03" db="EMBL/GenBank/DDBJ databases">
        <title>Antimicrobial resistance genes in bacteria isolated from Japanese honey, and their potential for conferring macrolide and lincosamide resistance in the American foulbrood pathogen Paenibacillus larvae.</title>
        <authorList>
            <person name="Okamoto M."/>
            <person name="Kumagai M."/>
            <person name="Kanamori H."/>
            <person name="Takamatsu D."/>
        </authorList>
    </citation>
    <scope>NUCLEOTIDE SEQUENCE [LARGE SCALE GENOMIC DNA]</scope>
    <source>
        <strain evidence="1 2">J6TS1</strain>
    </source>
</reference>
<accession>A0ABQ4KXJ2</accession>
<dbReference type="EMBL" id="BORJ01000006">
    <property type="protein sequence ID" value="GIN96763.1"/>
    <property type="molecule type" value="Genomic_DNA"/>
</dbReference>
<keyword evidence="2" id="KW-1185">Reference proteome</keyword>
<sequence>MDVQPARSKFLRNHLAKLKRLAEFYVLYNFIQQKSPTSVSGEMNAYYIGIPFSGGSNPG</sequence>
<gene>
    <name evidence="1" type="ORF">J6TS1_26330</name>
</gene>